<gene>
    <name evidence="1" type="ORF">RF11_13027</name>
</gene>
<dbReference type="OrthoDB" id="6020302at2759"/>
<dbReference type="GO" id="GO:0016301">
    <property type="term" value="F:kinase activity"/>
    <property type="evidence" value="ECO:0007669"/>
    <property type="project" value="UniProtKB-KW"/>
</dbReference>
<dbReference type="Proteomes" id="UP000031668">
    <property type="component" value="Unassembled WGS sequence"/>
</dbReference>
<dbReference type="Gene3D" id="1.20.1270.60">
    <property type="entry name" value="Arfaptin homology (AH) domain/BAR domain"/>
    <property type="match status" value="1"/>
</dbReference>
<dbReference type="SUPFAM" id="SSF103657">
    <property type="entry name" value="BAR/IMD domain-like"/>
    <property type="match status" value="1"/>
</dbReference>
<dbReference type="GO" id="GO:0005768">
    <property type="term" value="C:endosome"/>
    <property type="evidence" value="ECO:0007669"/>
    <property type="project" value="TreeGrafter"/>
</dbReference>
<keyword evidence="1" id="KW-0808">Transferase</keyword>
<dbReference type="AlphaFoldDB" id="A0A0C2J2S9"/>
<organism evidence="1 2">
    <name type="scientific">Thelohanellus kitauei</name>
    <name type="common">Myxosporean</name>
    <dbReference type="NCBI Taxonomy" id="669202"/>
    <lineage>
        <taxon>Eukaryota</taxon>
        <taxon>Metazoa</taxon>
        <taxon>Cnidaria</taxon>
        <taxon>Myxozoa</taxon>
        <taxon>Myxosporea</taxon>
        <taxon>Bivalvulida</taxon>
        <taxon>Platysporina</taxon>
        <taxon>Myxobolidae</taxon>
        <taxon>Thelohanellus</taxon>
    </lineage>
</organism>
<comment type="caution">
    <text evidence="1">The sequence shown here is derived from an EMBL/GenBank/DDBJ whole genome shotgun (WGS) entry which is preliminary data.</text>
</comment>
<keyword evidence="1" id="KW-0418">Kinase</keyword>
<proteinExistence type="predicted"/>
<reference evidence="1 2" key="1">
    <citation type="journal article" date="2014" name="Genome Biol. Evol.">
        <title>The genome of the myxosporean Thelohanellus kitauei shows adaptations to nutrient acquisition within its fish host.</title>
        <authorList>
            <person name="Yang Y."/>
            <person name="Xiong J."/>
            <person name="Zhou Z."/>
            <person name="Huo F."/>
            <person name="Miao W."/>
            <person name="Ran C."/>
            <person name="Liu Y."/>
            <person name="Zhang J."/>
            <person name="Feng J."/>
            <person name="Wang M."/>
            <person name="Wang M."/>
            <person name="Wang L."/>
            <person name="Yao B."/>
        </authorList>
    </citation>
    <scope>NUCLEOTIDE SEQUENCE [LARGE SCALE GENOMIC DNA]</scope>
    <source>
        <strain evidence="1">Wuqing</strain>
    </source>
</reference>
<evidence type="ECO:0000313" key="2">
    <source>
        <dbReference type="Proteomes" id="UP000031668"/>
    </source>
</evidence>
<dbReference type="GO" id="GO:0005886">
    <property type="term" value="C:plasma membrane"/>
    <property type="evidence" value="ECO:0007669"/>
    <property type="project" value="TreeGrafter"/>
</dbReference>
<dbReference type="GO" id="GO:0005543">
    <property type="term" value="F:phospholipid binding"/>
    <property type="evidence" value="ECO:0007669"/>
    <property type="project" value="TreeGrafter"/>
</dbReference>
<accession>A0A0C2J2S9</accession>
<evidence type="ECO:0000313" key="1">
    <source>
        <dbReference type="EMBL" id="KII72129.1"/>
    </source>
</evidence>
<dbReference type="OMA" id="FYWPVYG"/>
<keyword evidence="2" id="KW-1185">Reference proteome</keyword>
<sequence length="323" mass="37860">MIRNTLRKQKSTAEVPNFWEPNGFSVCLKRLEYSPEMINDVVEMFKEMIDQEAKIAKFYVDIAAKYRKLFTGGKKIYESSVVLYGSGRQSLLNSLDLLDQYGKVHLDYWMKLQSVCVIPLTNEIESHFNALQLPKEIKSTREDFAAVQKPYVENLNQLVKSRTNYLVFCQSLVPHYELTDSEEAFKDVDEKKNSKRLKLKKPYEVWNQQMKNMIGPYVADMKNVYQKCDNYETERLSALKKVFLGLMEIYFFNPTPESKETVDEIRSSVSAFSVEDDVEWWRKKFGPDATYDYFNMDKNRSQVSFGSISEEPDQKENNVQQEI</sequence>
<dbReference type="GO" id="GO:0030100">
    <property type="term" value="P:regulation of endocytosis"/>
    <property type="evidence" value="ECO:0007669"/>
    <property type="project" value="TreeGrafter"/>
</dbReference>
<protein>
    <submittedName>
        <fullName evidence="1">Protein kinase C and casein kinase II substrate protein 3</fullName>
    </submittedName>
</protein>
<dbReference type="EMBL" id="JWZT01001384">
    <property type="protein sequence ID" value="KII72129.1"/>
    <property type="molecule type" value="Genomic_DNA"/>
</dbReference>
<dbReference type="GO" id="GO:0097320">
    <property type="term" value="P:plasma membrane tubulation"/>
    <property type="evidence" value="ECO:0007669"/>
    <property type="project" value="TreeGrafter"/>
</dbReference>
<name>A0A0C2J2S9_THEKT</name>
<dbReference type="PANTHER" id="PTHR23065:SF11">
    <property type="entry name" value="SYNDAPIN, ISOFORM C"/>
    <property type="match status" value="1"/>
</dbReference>
<dbReference type="InterPro" id="IPR027267">
    <property type="entry name" value="AH/BAR_dom_sf"/>
</dbReference>
<dbReference type="PANTHER" id="PTHR23065">
    <property type="entry name" value="PROLINE-SERINE-THREONINE PHOSPHATASE INTERACTING PROTEIN 1"/>
    <property type="match status" value="1"/>
</dbReference>
<dbReference type="GO" id="GO:0007010">
    <property type="term" value="P:cytoskeleton organization"/>
    <property type="evidence" value="ECO:0007669"/>
    <property type="project" value="TreeGrafter"/>
</dbReference>